<dbReference type="Pfam" id="PF07508">
    <property type="entry name" value="Recombinase"/>
    <property type="match status" value="1"/>
</dbReference>
<dbReference type="EMBL" id="FNEK01000135">
    <property type="protein sequence ID" value="SDL94433.1"/>
    <property type="molecule type" value="Genomic_DNA"/>
</dbReference>
<dbReference type="RefSeq" id="WP_093164873.1">
    <property type="nucleotide sequence ID" value="NZ_FNEK01000135.1"/>
</dbReference>
<organism evidence="3 4">
    <name type="scientific">Aliiruegeria lutimaris</name>
    <dbReference type="NCBI Taxonomy" id="571298"/>
    <lineage>
        <taxon>Bacteria</taxon>
        <taxon>Pseudomonadati</taxon>
        <taxon>Pseudomonadota</taxon>
        <taxon>Alphaproteobacteria</taxon>
        <taxon>Rhodobacterales</taxon>
        <taxon>Roseobacteraceae</taxon>
        <taxon>Aliiruegeria</taxon>
    </lineage>
</organism>
<dbReference type="OrthoDB" id="7867505at2"/>
<evidence type="ECO:0000313" key="4">
    <source>
        <dbReference type="Proteomes" id="UP000199382"/>
    </source>
</evidence>
<dbReference type="GO" id="GO:0000150">
    <property type="term" value="F:DNA strand exchange activity"/>
    <property type="evidence" value="ECO:0007669"/>
    <property type="project" value="InterPro"/>
</dbReference>
<dbReference type="AlphaFoldDB" id="A0A1G9P7B2"/>
<protein>
    <recommendedName>
        <fullName evidence="2">Recombinase domain-containing protein</fullName>
    </recommendedName>
</protein>
<proteinExistence type="predicted"/>
<dbReference type="InterPro" id="IPR011109">
    <property type="entry name" value="DNA_bind_recombinase_dom"/>
</dbReference>
<sequence length="253" mass="28324">MSNDTERKRIHGHVILTHGAKPKGSLYKHAPARQQILNLKAFADRHDIVISRLTFDHSRSIRGWSSFPELARVLELYRAAGSGTVVIDDLNRLFRAHTIEQGHDVLGGLQPYRRHLLCVRQGCLLENIDHHEMLAFLKSPDRGKWSYAPRKSRLTEDEKRDQTRSAVIASRKARSAAADARGRELAAVRDEMIAAGETLTLTAIAEEANRRGLRTARNNAWTATSVARMLKRLEDSAVADGPADSTPERVRDA</sequence>
<dbReference type="GO" id="GO:0003677">
    <property type="term" value="F:DNA binding"/>
    <property type="evidence" value="ECO:0007669"/>
    <property type="project" value="InterPro"/>
</dbReference>
<name>A0A1G9P7B2_9RHOB</name>
<evidence type="ECO:0000256" key="1">
    <source>
        <dbReference type="SAM" id="MobiDB-lite"/>
    </source>
</evidence>
<accession>A0A1G9P7B2</accession>
<dbReference type="Proteomes" id="UP000199382">
    <property type="component" value="Unassembled WGS sequence"/>
</dbReference>
<gene>
    <name evidence="3" type="ORF">SAMN04488026_11355</name>
</gene>
<keyword evidence="4" id="KW-1185">Reference proteome</keyword>
<feature type="domain" description="Recombinase" evidence="2">
    <location>
        <begin position="192"/>
        <end position="232"/>
    </location>
</feature>
<reference evidence="3 4" key="1">
    <citation type="submission" date="2016-10" db="EMBL/GenBank/DDBJ databases">
        <authorList>
            <person name="de Groot N.N."/>
        </authorList>
    </citation>
    <scope>NUCLEOTIDE SEQUENCE [LARGE SCALE GENOMIC DNA]</scope>
    <source>
        <strain evidence="3 4">DSM 25294</strain>
    </source>
</reference>
<evidence type="ECO:0000313" key="3">
    <source>
        <dbReference type="EMBL" id="SDL94433.1"/>
    </source>
</evidence>
<feature type="region of interest" description="Disordered" evidence="1">
    <location>
        <begin position="234"/>
        <end position="253"/>
    </location>
</feature>
<evidence type="ECO:0000259" key="2">
    <source>
        <dbReference type="Pfam" id="PF07508"/>
    </source>
</evidence>